<dbReference type="Proteomes" id="UP000824881">
    <property type="component" value="Unassembled WGS sequence"/>
</dbReference>
<keyword evidence="2" id="KW-1185">Reference proteome</keyword>
<proteinExistence type="predicted"/>
<organism evidence="1 2">
    <name type="scientific">Pleurotus cornucopiae</name>
    <name type="common">Cornucopia mushroom</name>
    <dbReference type="NCBI Taxonomy" id="5321"/>
    <lineage>
        <taxon>Eukaryota</taxon>
        <taxon>Fungi</taxon>
        <taxon>Dikarya</taxon>
        <taxon>Basidiomycota</taxon>
        <taxon>Agaricomycotina</taxon>
        <taxon>Agaricomycetes</taxon>
        <taxon>Agaricomycetidae</taxon>
        <taxon>Agaricales</taxon>
        <taxon>Pleurotineae</taxon>
        <taxon>Pleurotaceae</taxon>
        <taxon>Pleurotus</taxon>
    </lineage>
</organism>
<reference evidence="1 2" key="1">
    <citation type="journal article" date="2021" name="Appl. Environ. Microbiol.">
        <title>Genetic linkage and physical mapping for an oyster mushroom Pleurotus cornucopiae and QTL analysis for the trait cap color.</title>
        <authorList>
            <person name="Zhang Y."/>
            <person name="Gao W."/>
            <person name="Sonnenberg A."/>
            <person name="Chen Q."/>
            <person name="Zhang J."/>
            <person name="Huang C."/>
        </authorList>
    </citation>
    <scope>NUCLEOTIDE SEQUENCE [LARGE SCALE GENOMIC DNA]</scope>
    <source>
        <strain evidence="1">CCMSSC00406</strain>
    </source>
</reference>
<evidence type="ECO:0000313" key="1">
    <source>
        <dbReference type="EMBL" id="KAG9225828.1"/>
    </source>
</evidence>
<protein>
    <submittedName>
        <fullName evidence="1">Uncharacterized protein</fullName>
    </submittedName>
</protein>
<evidence type="ECO:0000313" key="2">
    <source>
        <dbReference type="Proteomes" id="UP000824881"/>
    </source>
</evidence>
<dbReference type="EMBL" id="WQMT02000002">
    <property type="protein sequence ID" value="KAG9225828.1"/>
    <property type="molecule type" value="Genomic_DNA"/>
</dbReference>
<accession>A0ACB7J7I5</accession>
<name>A0ACB7J7I5_PLECO</name>
<sequence length="572" mass="63183">MHPPSLTAASMQTMQQLLPKILGSAVSALGFYGVVKLLGFLYHELTSSVRLLPGPPSTSWIYGNLKEISNLEDSQLHEEWERAYGHTTQYKGILGMVRMCTTDHKAVNHILMHPDIYQKPAANRHALASILGEGSLLVVEGGKHKTQRKTMNPAFGLIQTRYLTEIFIEKAIELRDVWASQIGESGSAQIDALSWMSRTALDVIGLAGFNYKFDALIGEPNELSQAFSTVFQSSVKFEVFSLLRNFFPPLRLIETKTSRDRQAAHEVMSRIGSELLASSKAGVALAGKDGLDNGLQSRSLLSLLVKANMSASVPDHQKMSDEDVIDRERCFHNIGVDADWSATPTEVATFIAAGHETTGTGTTWALFALTQNPGVQAQLREELLRVLTDTPSMDELSALPYLDAVIRETMRLYAPLPSTTRVAHADDVLPLSTPLTDSKGNVHRSIVLKKGQWVSIPVLAMNRSKSIWGEDAWEFKPERWQSPPDTAHDIPGIWGNTLTFMGGPRACIGWRFAVTEMKALLFTLIRSFELELAVPPEEIVGKLSAVVYRPMVKSNREAGNVLPLIIKPFQRA</sequence>
<comment type="caution">
    <text evidence="1">The sequence shown here is derived from an EMBL/GenBank/DDBJ whole genome shotgun (WGS) entry which is preliminary data.</text>
</comment>
<gene>
    <name evidence="1" type="ORF">CCMSSC00406_0008356</name>
</gene>